<evidence type="ECO:0000256" key="1">
    <source>
        <dbReference type="SAM" id="SignalP"/>
    </source>
</evidence>
<gene>
    <name evidence="2" type="ORF">SAMN05421647_101456</name>
</gene>
<evidence type="ECO:0000313" key="3">
    <source>
        <dbReference type="Proteomes" id="UP000186895"/>
    </source>
</evidence>
<reference evidence="2 3" key="1">
    <citation type="submission" date="2017-01" db="EMBL/GenBank/DDBJ databases">
        <authorList>
            <person name="Mah S.A."/>
            <person name="Swanson W.J."/>
            <person name="Moy G.W."/>
            <person name="Vacquier V.D."/>
        </authorList>
    </citation>
    <scope>NUCLEOTIDE SEQUENCE [LARGE SCALE GENOMIC DNA]</scope>
    <source>
        <strain evidence="2 3">DSM 7027</strain>
    </source>
</reference>
<name>A0A1N6NP44_9GAMM</name>
<dbReference type="RefSeq" id="WP_076460461.1">
    <property type="nucleotide sequence ID" value="NZ_FTMN01000001.1"/>
</dbReference>
<dbReference type="STRING" id="49186.SAMN05421647_101456"/>
<protein>
    <recommendedName>
        <fullName evidence="4">DUF4197 domain-containing protein</fullName>
    </recommendedName>
</protein>
<dbReference type="Pfam" id="PF13852">
    <property type="entry name" value="DUF4197"/>
    <property type="match status" value="1"/>
</dbReference>
<dbReference type="InterPro" id="IPR025245">
    <property type="entry name" value="DUF4197"/>
</dbReference>
<dbReference type="EMBL" id="FTMN01000001">
    <property type="protein sequence ID" value="SIP93772.1"/>
    <property type="molecule type" value="Genomic_DNA"/>
</dbReference>
<dbReference type="Proteomes" id="UP000186895">
    <property type="component" value="Unassembled WGS sequence"/>
</dbReference>
<evidence type="ECO:0000313" key="2">
    <source>
        <dbReference type="EMBL" id="SIP93772.1"/>
    </source>
</evidence>
<feature type="chain" id="PRO_5012410446" description="DUF4197 domain-containing protein" evidence="1">
    <location>
        <begin position="25"/>
        <end position="254"/>
    </location>
</feature>
<feature type="signal peptide" evidence="1">
    <location>
        <begin position="1"/>
        <end position="24"/>
    </location>
</feature>
<organism evidence="2 3">
    <name type="scientific">Marinobacterium stanieri</name>
    <dbReference type="NCBI Taxonomy" id="49186"/>
    <lineage>
        <taxon>Bacteria</taxon>
        <taxon>Pseudomonadati</taxon>
        <taxon>Pseudomonadota</taxon>
        <taxon>Gammaproteobacteria</taxon>
        <taxon>Oceanospirillales</taxon>
        <taxon>Oceanospirillaceae</taxon>
        <taxon>Marinobacterium</taxon>
    </lineage>
</organism>
<keyword evidence="1" id="KW-0732">Signal</keyword>
<evidence type="ECO:0008006" key="4">
    <source>
        <dbReference type="Google" id="ProtNLM"/>
    </source>
</evidence>
<accession>A0A1N6NP44</accession>
<proteinExistence type="predicted"/>
<sequence>MKTPIRFAITGLALSLAMIQPAQAGLDDLIKQGEEILKEQTGTGSSGTPVPAGVDTDTLARGLKEALRVGGERAIDTLAASGGYANHADVRIPMPGMLDTVAGLMRDYGLGSQVDAFEASMNSAAEEAISVATPVFVDTLEQMTLDDAKRIYSGGDKAATEYFDEKTRDELTTRIQPLVEQAMDKAGVTQAYNLLVSAAEEQVPMVKGFSPDLGEHVTESALDGLFLRLAEEEKKIRVNPVARTTDLLETVFGQ</sequence>
<dbReference type="AlphaFoldDB" id="A0A1N6NP44"/>
<keyword evidence="3" id="KW-1185">Reference proteome</keyword>
<dbReference type="eggNOG" id="ENOG502Z7PK">
    <property type="taxonomic scope" value="Bacteria"/>
</dbReference>